<sequence>MKQLHIYLVQIQTLNLQNDRQEEEIVGTFLLPSLFGRYSWSYFAFMFSQECSDSDN</sequence>
<name>A0A0B6Z6T5_9EUPU</name>
<protein>
    <submittedName>
        <fullName evidence="1">Uncharacterized protein</fullName>
    </submittedName>
</protein>
<reference evidence="1" key="1">
    <citation type="submission" date="2014-12" db="EMBL/GenBank/DDBJ databases">
        <title>Insight into the proteome of Arion vulgaris.</title>
        <authorList>
            <person name="Aradska J."/>
            <person name="Bulat T."/>
            <person name="Smidak R."/>
            <person name="Sarate P."/>
            <person name="Gangsoo J."/>
            <person name="Sialana F."/>
            <person name="Bilban M."/>
            <person name="Lubec G."/>
        </authorList>
    </citation>
    <scope>NUCLEOTIDE SEQUENCE</scope>
    <source>
        <tissue evidence="1">Skin</tissue>
    </source>
</reference>
<dbReference type="AlphaFoldDB" id="A0A0B6Z6T5"/>
<organism evidence="1">
    <name type="scientific">Arion vulgaris</name>
    <dbReference type="NCBI Taxonomy" id="1028688"/>
    <lineage>
        <taxon>Eukaryota</taxon>
        <taxon>Metazoa</taxon>
        <taxon>Spiralia</taxon>
        <taxon>Lophotrochozoa</taxon>
        <taxon>Mollusca</taxon>
        <taxon>Gastropoda</taxon>
        <taxon>Heterobranchia</taxon>
        <taxon>Euthyneura</taxon>
        <taxon>Panpulmonata</taxon>
        <taxon>Eupulmonata</taxon>
        <taxon>Stylommatophora</taxon>
        <taxon>Helicina</taxon>
        <taxon>Arionoidea</taxon>
        <taxon>Arionidae</taxon>
        <taxon>Arion</taxon>
    </lineage>
</organism>
<proteinExistence type="predicted"/>
<accession>A0A0B6Z6T5</accession>
<dbReference type="EMBL" id="HACG01016766">
    <property type="protein sequence ID" value="CEK63631.1"/>
    <property type="molecule type" value="Transcribed_RNA"/>
</dbReference>
<feature type="non-terminal residue" evidence="1">
    <location>
        <position position="56"/>
    </location>
</feature>
<gene>
    <name evidence="1" type="primary">ORF48943</name>
</gene>
<evidence type="ECO:0000313" key="1">
    <source>
        <dbReference type="EMBL" id="CEK63631.1"/>
    </source>
</evidence>